<dbReference type="eggNOG" id="COG4767">
    <property type="taxonomic scope" value="Bacteria"/>
</dbReference>
<accession>A0A066Z4G0</accession>
<feature type="domain" description="VanZ-like" evidence="3">
    <location>
        <begin position="38"/>
        <end position="157"/>
    </location>
</feature>
<evidence type="ECO:0000313" key="4">
    <source>
        <dbReference type="EMBL" id="KDN85060.1"/>
    </source>
</evidence>
<reference evidence="4 5" key="1">
    <citation type="submission" date="2014-05" db="EMBL/GenBank/DDBJ databases">
        <title>Draft Genome Sequence of Kitasatospora cheerisanensis KCTC 2395.</title>
        <authorList>
            <person name="Nam D.H."/>
        </authorList>
    </citation>
    <scope>NUCLEOTIDE SEQUENCE [LARGE SCALE GENOMIC DNA]</scope>
    <source>
        <strain evidence="4 5">KCTC 2395</strain>
    </source>
</reference>
<evidence type="ECO:0000313" key="5">
    <source>
        <dbReference type="Proteomes" id="UP000027178"/>
    </source>
</evidence>
<organism evidence="4 5">
    <name type="scientific">Kitasatospora cheerisanensis KCTC 2395</name>
    <dbReference type="NCBI Taxonomy" id="1348663"/>
    <lineage>
        <taxon>Bacteria</taxon>
        <taxon>Bacillati</taxon>
        <taxon>Actinomycetota</taxon>
        <taxon>Actinomycetes</taxon>
        <taxon>Kitasatosporales</taxon>
        <taxon>Streptomycetaceae</taxon>
        <taxon>Kitasatospora</taxon>
    </lineage>
</organism>
<feature type="compositionally biased region" description="Basic and acidic residues" evidence="1">
    <location>
        <begin position="1"/>
        <end position="11"/>
    </location>
</feature>
<gene>
    <name evidence="4" type="ORF">KCH_31590</name>
</gene>
<feature type="region of interest" description="Disordered" evidence="1">
    <location>
        <begin position="1"/>
        <end position="22"/>
    </location>
</feature>
<proteinExistence type="predicted"/>
<evidence type="ECO:0000256" key="1">
    <source>
        <dbReference type="SAM" id="MobiDB-lite"/>
    </source>
</evidence>
<dbReference type="InterPro" id="IPR006976">
    <property type="entry name" value="VanZ-like"/>
</dbReference>
<evidence type="ECO:0000259" key="3">
    <source>
        <dbReference type="Pfam" id="PF04892"/>
    </source>
</evidence>
<dbReference type="PATRIC" id="fig|1348663.4.peg.3035"/>
<dbReference type="AlphaFoldDB" id="A0A066Z4G0"/>
<feature type="transmembrane region" description="Helical" evidence="2">
    <location>
        <begin position="31"/>
        <end position="48"/>
    </location>
</feature>
<keyword evidence="5" id="KW-1185">Reference proteome</keyword>
<protein>
    <recommendedName>
        <fullName evidence="3">VanZ-like domain-containing protein</fullName>
    </recommendedName>
</protein>
<sequence length="207" mass="21725">MHTTARSDHPNGEPTAERAAGPAAPYRLRPAARVLLSLHLLVLGWLALRPVTAPWTGPPNLTPFASVHEAMAAGGFAAVRRVVSGLLPLAPVGVLLPLAVGTPHRAWVLSFLRTTGAVALLGTGLEIVEGWAPGHVLNVDDILLGTLGAALAHLLLMPVLRAFAVRRPAASRPQPGPRPGAAEGREEARPRPVPARALSGRQVQPFR</sequence>
<feature type="region of interest" description="Disordered" evidence="1">
    <location>
        <begin position="168"/>
        <end position="207"/>
    </location>
</feature>
<comment type="caution">
    <text evidence="4">The sequence shown here is derived from an EMBL/GenBank/DDBJ whole genome shotgun (WGS) entry which is preliminary data.</text>
</comment>
<evidence type="ECO:0000256" key="2">
    <source>
        <dbReference type="SAM" id="Phobius"/>
    </source>
</evidence>
<dbReference type="Proteomes" id="UP000027178">
    <property type="component" value="Unassembled WGS sequence"/>
</dbReference>
<keyword evidence="2" id="KW-0812">Transmembrane</keyword>
<dbReference type="HOGENOM" id="CLU_100226_0_0_11"/>
<name>A0A066Z4G0_9ACTN</name>
<keyword evidence="2" id="KW-1133">Transmembrane helix</keyword>
<dbReference type="EMBL" id="JNBY01000087">
    <property type="protein sequence ID" value="KDN85060.1"/>
    <property type="molecule type" value="Genomic_DNA"/>
</dbReference>
<dbReference type="Pfam" id="PF04892">
    <property type="entry name" value="VanZ"/>
    <property type="match status" value="1"/>
</dbReference>
<feature type="transmembrane region" description="Helical" evidence="2">
    <location>
        <begin position="142"/>
        <end position="164"/>
    </location>
</feature>
<keyword evidence="2" id="KW-0472">Membrane</keyword>